<dbReference type="VEuPathDB" id="FungiDB:CJJ07_002191"/>
<comment type="subcellular location">
    <subcellularLocation>
        <location evidence="1">Nucleus</location>
    </subcellularLocation>
</comment>
<dbReference type="PANTHER" id="PTHR31344">
    <property type="entry name" value="NUCLEAR PORE COMPLEX PROTEIN NUP205"/>
    <property type="match status" value="1"/>
</dbReference>
<sequence length="1890" mass="213929">MASTTAAFSWDIGILSDCYNAVKFLDNVPEQIDALLGTDLRNLLVVPGRSDTARQKLAKAESEPISFSDGLQFKLNKPFIESAYLLATELDLDEMATAELLQLAQSESFAKGSRLEDAGILAFFRRYDYILNIVGYLLTNNKVHMLYPTQDPGKELFKNCLASFKKLYSLIQIQNDQIDKQKATADINDLAFVKKVSFVKQQLFLIHDLLSQILYFIIDSSPNSLLTYDAYSTIIKHVNENITSDSDVLLLHYLPALLRIVTGLGDMPEKEVYIIHEKLATSLLTDYAKIKENDSIDLSKSSLRPYDLCSRLFYFVTLIPWCKESSDRTRKLDFKRDILQYIEWLISYGTSEQLLSYAAETACPETKFLLEESDLYDFRALLQRSFPLLEPTKFFYSGNDELLHAVKVNPQLTNVAKLCDFSSLQISRLIADDILAPAFHAFFTSFVNHAAIVLTLLRDNEEDYLLSLNKKEIEVASVRVNGFNDHFDSSRALRRDSEASSNTSQDLQEIASRADLERLYMACVYVYNNRPDLCAAFWASDDSNVAGFIDWGISKNTLPLITATFCFLLGGLTSDGPMSSFRVWDILVNANTFRKNDYLHVSLDSIISSLTYYINALMENLELDLSSRSRMEQHKQEFLFSSSHIKRAAEGDAYDPILLSEDSVVFIAGFIMLISQLIRNVGDESSASKSLRRTAFDLFHPILVSFLKFDNLVTSAKGSLNQTRSSMPVELSDENRTVLINLIMHCLKEFANTEDSSIRARIWDTVDRWICHALHDTESSSDRQRYIGGTSLQAALSDSIKSELQKLKTCFRGIPMKQGFQLTFTKISEVSNFVQLLSQLLEPTGNTKYGFECMDLPYPSNLGSNYRFSNQIGVWPYLEYLLLEVFTHTPDLEDDKFKISLQSTTLSIVAKVLAEVDWEFLVDKAPHIFTETASADELFVSAKLANGEDIALSFQTFVRLHHSLAALNYLFEDKPSTVLFSIVNLGTDALRGNASLQSLVGTALNIVDSILKLQDVYIHRLLPLLKNSDVYALSDAKKPIGYSTSLSLVLSAPKATHENVYYPTDLGTHGVNDFYELLSFNILSVAHLALYVGSDELSIAETAIKILRKLSKSQVFSKESSLSKNLSLRNTRLLSIFENVDESVRIRYAFVQQMESITDSLQVKYAILEFLISNLPETDDITVAHFLLGFETRDGSLKLNADVNDLSLLNSLIILLKSTVDLIHDIDYSQGYVTRIGLGPSKLSSMIMQILVRLSRNPLISSITLQHIREHDLSAKLLDAQPKIDDSTVWHDKKFQGNLQDGTPNLFVEDDLCLETFFEFIKYRTMALQYLSLEVHDIKSVIRKEEYVRLLLNDTEVFNGTPKILNFLDVLNYQFYNFESHKLLEFEQRYNLAFLIQELKQERQMKNEGERLLSRLASVRCQTAYQRLQTDDDKSNFAVETMGEVTRIDELFQKIFVVDELKGHHLRCLQSWVQIIQVLSSDGVIDRADFILKVFQYILPKINNEYYERDIMFAEELISLCMLLFDMYEEDSIKRATTTPEALRNGSEMHLQKLLPLFKTCVNGVLCSNSTPALRSDLYVLLNKFTQRTTASGILLQEILSVLRSVDKKFIDVICNDSIYSEGAPRITSIILMETLINSSMLERLTSILNAIVENNSLSLYARLLKRTGELFEACEKSAESGISVDTLLYELTAFKATLYLLIRIAQSRDGASQLFQNEIFSIIRQLRFLNVDSDLGLDLHIEAGPNSSLEHASATRIGTAVNGKDERATALITLTLDLPVSLVDKTTKREEEKLQTISYYELLVPAFQLVATVISAMGPSFQPGLMQAKELMQHFRGLVVGVMKRDELMDKGELKNYEENDRLSLEGLRQLAKLFVLVNTLVDGAAHHG</sequence>
<comment type="caution">
    <text evidence="5">The sequence shown here is derived from an EMBL/GenBank/DDBJ whole genome shotgun (WGS) entry which is preliminary data.</text>
</comment>
<dbReference type="Proteomes" id="UP000037122">
    <property type="component" value="Unassembled WGS sequence"/>
</dbReference>
<dbReference type="GO" id="GO:0006999">
    <property type="term" value="P:nuclear pore organization"/>
    <property type="evidence" value="ECO:0007669"/>
    <property type="project" value="TreeGrafter"/>
</dbReference>
<dbReference type="InterPro" id="IPR021827">
    <property type="entry name" value="Nup186/Nup192/Nup205"/>
</dbReference>
<protein>
    <recommendedName>
        <fullName evidence="7">Nucleoporin</fullName>
    </recommendedName>
</protein>
<evidence type="ECO:0000256" key="2">
    <source>
        <dbReference type="ARBA" id="ARBA00005892"/>
    </source>
</evidence>
<dbReference type="Pfam" id="PF11894">
    <property type="entry name" value="Nup192"/>
    <property type="match status" value="1"/>
</dbReference>
<reference evidence="6" key="1">
    <citation type="journal article" date="2015" name="BMC Genomics">
        <title>Draft genome of a commonly misdiagnosed multidrug resistant pathogen Candida auris.</title>
        <authorList>
            <person name="Chatterjee S."/>
            <person name="Alampalli S.V."/>
            <person name="Nageshan R.K."/>
            <person name="Chettiar S.T."/>
            <person name="Joshi S."/>
            <person name="Tatu U.S."/>
        </authorList>
    </citation>
    <scope>NUCLEOTIDE SEQUENCE [LARGE SCALE GENOMIC DNA]</scope>
    <source>
        <strain evidence="6">6684</strain>
    </source>
</reference>
<evidence type="ECO:0000256" key="4">
    <source>
        <dbReference type="ARBA" id="ARBA00023242"/>
    </source>
</evidence>
<dbReference type="VEuPathDB" id="FungiDB:CJI97_002720"/>
<dbReference type="PANTHER" id="PTHR31344:SF0">
    <property type="entry name" value="NUCLEAR PORE COMPLEX PROTEIN NUP205"/>
    <property type="match status" value="1"/>
</dbReference>
<accession>A0A0L0NYX3</accession>
<keyword evidence="3" id="KW-0813">Transport</keyword>
<proteinExistence type="inferred from homology"/>
<evidence type="ECO:0008006" key="7">
    <source>
        <dbReference type="Google" id="ProtNLM"/>
    </source>
</evidence>
<dbReference type="VEuPathDB" id="FungiDB:QG37_04005"/>
<evidence type="ECO:0000313" key="5">
    <source>
        <dbReference type="EMBL" id="KND99208.1"/>
    </source>
</evidence>
<dbReference type="VEuPathDB" id="FungiDB:B9J08_002667"/>
<dbReference type="GO" id="GO:0017056">
    <property type="term" value="F:structural constituent of nuclear pore"/>
    <property type="evidence" value="ECO:0007669"/>
    <property type="project" value="TreeGrafter"/>
</dbReference>
<evidence type="ECO:0000313" key="6">
    <source>
        <dbReference type="Proteomes" id="UP000037122"/>
    </source>
</evidence>
<dbReference type="EMBL" id="LGST01000026">
    <property type="protein sequence ID" value="KND99208.1"/>
    <property type="molecule type" value="Genomic_DNA"/>
</dbReference>
<comment type="similarity">
    <text evidence="2">Belongs to the NUP186/NUP192/NUP205 family.</text>
</comment>
<dbReference type="VEuPathDB" id="FungiDB:CJJ09_001428"/>
<dbReference type="VEuPathDB" id="FungiDB:CJI96_0000510"/>
<dbReference type="GO" id="GO:0044611">
    <property type="term" value="C:nuclear pore inner ring"/>
    <property type="evidence" value="ECO:0007669"/>
    <property type="project" value="TreeGrafter"/>
</dbReference>
<name>A0A0L0NYX3_CANAR</name>
<gene>
    <name evidence="5" type="ORF">QG37_04005</name>
</gene>
<keyword evidence="4" id="KW-0539">Nucleus</keyword>
<evidence type="ECO:0000256" key="1">
    <source>
        <dbReference type="ARBA" id="ARBA00004123"/>
    </source>
</evidence>
<organism evidence="5 6">
    <name type="scientific">Candidozyma auris</name>
    <name type="common">Yeast</name>
    <name type="synonym">Candida auris</name>
    <dbReference type="NCBI Taxonomy" id="498019"/>
    <lineage>
        <taxon>Eukaryota</taxon>
        <taxon>Fungi</taxon>
        <taxon>Dikarya</taxon>
        <taxon>Ascomycota</taxon>
        <taxon>Saccharomycotina</taxon>
        <taxon>Pichiomycetes</taxon>
        <taxon>Metschnikowiaceae</taxon>
        <taxon>Candidozyma</taxon>
    </lineage>
</organism>
<evidence type="ECO:0000256" key="3">
    <source>
        <dbReference type="ARBA" id="ARBA00022448"/>
    </source>
</evidence>